<feature type="region of interest" description="Disordered" evidence="1">
    <location>
        <begin position="184"/>
        <end position="204"/>
    </location>
</feature>
<dbReference type="SUPFAM" id="SSF52266">
    <property type="entry name" value="SGNH hydrolase"/>
    <property type="match status" value="1"/>
</dbReference>
<dbReference type="EMBL" id="CAJPWZ010002017">
    <property type="protein sequence ID" value="CAG2229196.1"/>
    <property type="molecule type" value="Genomic_DNA"/>
</dbReference>
<keyword evidence="3" id="KW-1185">Reference proteome</keyword>
<dbReference type="OrthoDB" id="6145309at2759"/>
<reference evidence="2" key="1">
    <citation type="submission" date="2021-03" db="EMBL/GenBank/DDBJ databases">
        <authorList>
            <person name="Bekaert M."/>
        </authorList>
    </citation>
    <scope>NUCLEOTIDE SEQUENCE</scope>
</reference>
<evidence type="ECO:0000313" key="3">
    <source>
        <dbReference type="Proteomes" id="UP000683360"/>
    </source>
</evidence>
<dbReference type="InterPro" id="IPR036514">
    <property type="entry name" value="SGNH_hydro_sf"/>
</dbReference>
<dbReference type="InterPro" id="IPR043502">
    <property type="entry name" value="DNA/RNA_pol_sf"/>
</dbReference>
<dbReference type="CDD" id="cd09275">
    <property type="entry name" value="RNase_HI_RT_DIRS1"/>
    <property type="match status" value="1"/>
</dbReference>
<accession>A0A8S3TG15</accession>
<dbReference type="InterPro" id="IPR052055">
    <property type="entry name" value="Hepadnavirus_pol/RT"/>
</dbReference>
<sequence>MPHSVFLQVGGNDLSSENEPVKIARDISVFADYIINCYHVNHVVIGQLLPRYSERPEAYYNNKVYIVNKELSHLVKERDNATFWHHRGLWKNTPDLLLKDKVHLNDEAKCQSRRAEQEERLLLKALKKMPPVRRRKTRRAVPETITEQPSVPTANDIADALFRKFESSGVQLVKDNTAVPINDLTGMLSSSSTQPENSSNNDSQGQMLAVFQPPLSSDPNINTSSDGELLNSNSYAENPYACDMLRHSIPLDYHVSSKVKSDVWCDNYVNFALLLPSNIDDTCNESTLFENLNITISNRKSNKELLSIHQWTNAFDIFMSIYLEKNLRSARALIKYGFNVRSLCKSLGFQAAKVYDEKFRKIRKILGLQWDQINDELWRSAALYERQSDFSDGSSITYGENRKKLQLLSKYKCKRSISLRELQSLLGLLNFACGVIIPGRAFLRRLFDLTIGHTSPHYRINLNSDARLDLKLWYSFIENYNGKSCFLFKEWVSSDFLKLFSDAAGTYGGFAAVFGSKWFSGKWPPELIDLHITVKELFPIVLAIDIWGPLLANHKILFLTDNSAVAEIINKTSSREKNIMRLIRRLVLAALKYNIYFRAKHIPGKTNVICDLLSRFSFQEAHQIAPWLSPTPVAIPPQFLHL</sequence>
<dbReference type="Gene3D" id="3.40.50.1110">
    <property type="entry name" value="SGNH hydrolase"/>
    <property type="match status" value="1"/>
</dbReference>
<evidence type="ECO:0008006" key="4">
    <source>
        <dbReference type="Google" id="ProtNLM"/>
    </source>
</evidence>
<evidence type="ECO:0000313" key="2">
    <source>
        <dbReference type="EMBL" id="CAG2229196.1"/>
    </source>
</evidence>
<dbReference type="AlphaFoldDB" id="A0A8S3TG15"/>
<gene>
    <name evidence="2" type="ORF">MEDL_42109</name>
</gene>
<proteinExistence type="predicted"/>
<organism evidence="2 3">
    <name type="scientific">Mytilus edulis</name>
    <name type="common">Blue mussel</name>
    <dbReference type="NCBI Taxonomy" id="6550"/>
    <lineage>
        <taxon>Eukaryota</taxon>
        <taxon>Metazoa</taxon>
        <taxon>Spiralia</taxon>
        <taxon>Lophotrochozoa</taxon>
        <taxon>Mollusca</taxon>
        <taxon>Bivalvia</taxon>
        <taxon>Autobranchia</taxon>
        <taxon>Pteriomorphia</taxon>
        <taxon>Mytilida</taxon>
        <taxon>Mytiloidea</taxon>
        <taxon>Mytilidae</taxon>
        <taxon>Mytilinae</taxon>
        <taxon>Mytilus</taxon>
    </lineage>
</organism>
<feature type="compositionally biased region" description="Low complexity" evidence="1">
    <location>
        <begin position="189"/>
        <end position="201"/>
    </location>
</feature>
<dbReference type="PANTHER" id="PTHR33050">
    <property type="entry name" value="REVERSE TRANSCRIPTASE DOMAIN-CONTAINING PROTEIN"/>
    <property type="match status" value="1"/>
</dbReference>
<name>A0A8S3TG15_MYTED</name>
<evidence type="ECO:0000256" key="1">
    <source>
        <dbReference type="SAM" id="MobiDB-lite"/>
    </source>
</evidence>
<comment type="caution">
    <text evidence="2">The sequence shown here is derived from an EMBL/GenBank/DDBJ whole genome shotgun (WGS) entry which is preliminary data.</text>
</comment>
<dbReference type="SUPFAM" id="SSF56672">
    <property type="entry name" value="DNA/RNA polymerases"/>
    <property type="match status" value="1"/>
</dbReference>
<dbReference type="PANTHER" id="PTHR33050:SF8">
    <property type="entry name" value="REVERSE TRANSCRIPTASE DOMAIN-CONTAINING PROTEIN"/>
    <property type="match status" value="1"/>
</dbReference>
<protein>
    <recommendedName>
        <fullName evidence="4">Reverse transcriptase RNase H-like domain-containing protein</fullName>
    </recommendedName>
</protein>
<dbReference type="Proteomes" id="UP000683360">
    <property type="component" value="Unassembled WGS sequence"/>
</dbReference>